<keyword evidence="2" id="KW-1185">Reference proteome</keyword>
<dbReference type="Proteomes" id="UP001320706">
    <property type="component" value="Unassembled WGS sequence"/>
</dbReference>
<protein>
    <submittedName>
        <fullName evidence="1">Uncharacterized protein</fullName>
    </submittedName>
</protein>
<comment type="caution">
    <text evidence="1">The sequence shown here is derived from an EMBL/GenBank/DDBJ whole genome shotgun (WGS) entry which is preliminary data.</text>
</comment>
<organism evidence="1 2">
    <name type="scientific">Zalaria obscura</name>
    <dbReference type="NCBI Taxonomy" id="2024903"/>
    <lineage>
        <taxon>Eukaryota</taxon>
        <taxon>Fungi</taxon>
        <taxon>Dikarya</taxon>
        <taxon>Ascomycota</taxon>
        <taxon>Pezizomycotina</taxon>
        <taxon>Dothideomycetes</taxon>
        <taxon>Dothideomycetidae</taxon>
        <taxon>Dothideales</taxon>
        <taxon>Zalariaceae</taxon>
        <taxon>Zalaria</taxon>
    </lineage>
</organism>
<gene>
    <name evidence="1" type="ORF">M8818_005383</name>
</gene>
<accession>A0ACC3S880</accession>
<proteinExistence type="predicted"/>
<evidence type="ECO:0000313" key="1">
    <source>
        <dbReference type="EMBL" id="KAK8201859.1"/>
    </source>
</evidence>
<sequence length="113" mass="12958">MLSDMGTKSCTTRFTHSLDEAEILPTSMYASICATSQEADNRPLCFEHDCAGRSFYCSENYRRHLREKNAQRKAVCEYCLTLFTPSSLGQRHANEDEGRQIREELHDPSYEIG</sequence>
<name>A0ACC3S880_9PEZI</name>
<evidence type="ECO:0000313" key="2">
    <source>
        <dbReference type="Proteomes" id="UP001320706"/>
    </source>
</evidence>
<reference evidence="1" key="1">
    <citation type="submission" date="2024-02" db="EMBL/GenBank/DDBJ databases">
        <title>Metagenome Assembled Genome of Zalaria obscura JY119.</title>
        <authorList>
            <person name="Vighnesh L."/>
            <person name="Jagadeeshwari U."/>
            <person name="Venkata Ramana C."/>
            <person name="Sasikala C."/>
        </authorList>
    </citation>
    <scope>NUCLEOTIDE SEQUENCE</scope>
    <source>
        <strain evidence="1">JY119</strain>
    </source>
</reference>
<dbReference type="EMBL" id="JAMKPW020000033">
    <property type="protein sequence ID" value="KAK8201859.1"/>
    <property type="molecule type" value="Genomic_DNA"/>
</dbReference>